<accession>A0A9W9KIY2</accession>
<reference evidence="5" key="1">
    <citation type="submission" date="2022-11" db="EMBL/GenBank/DDBJ databases">
        <authorList>
            <person name="Petersen C."/>
        </authorList>
    </citation>
    <scope>NUCLEOTIDE SEQUENCE</scope>
    <source>
        <strain evidence="5">IBT 30069</strain>
    </source>
</reference>
<dbReference type="InterPro" id="IPR019826">
    <property type="entry name" value="Carboxylesterase_B_AS"/>
</dbReference>
<dbReference type="SUPFAM" id="SSF53474">
    <property type="entry name" value="alpha/beta-Hydrolases"/>
    <property type="match status" value="1"/>
</dbReference>
<evidence type="ECO:0000256" key="1">
    <source>
        <dbReference type="ARBA" id="ARBA00005964"/>
    </source>
</evidence>
<dbReference type="PROSITE" id="PS00122">
    <property type="entry name" value="CARBOXYLESTERASE_B_1"/>
    <property type="match status" value="1"/>
</dbReference>
<gene>
    <name evidence="5" type="ORF">N7456_004151</name>
</gene>
<dbReference type="GO" id="GO:0017000">
    <property type="term" value="P:antibiotic biosynthetic process"/>
    <property type="evidence" value="ECO:0007669"/>
    <property type="project" value="UniProtKB-ARBA"/>
</dbReference>
<dbReference type="PROSITE" id="PS00941">
    <property type="entry name" value="CARBOXYLESTERASE_B_2"/>
    <property type="match status" value="1"/>
</dbReference>
<dbReference type="Proteomes" id="UP001149165">
    <property type="component" value="Unassembled WGS sequence"/>
</dbReference>
<sequence length="581" mass="62683">MASMAMRFLFLGLGLSGASAMPNQVLGTRTNSESRSSSAVVSAESPTVYIDTYAATVQGNRSQYVNSVYNFKAIPFASAPTGEYRWKHPQHVTGWSGIRDATHFAPDCPQTGADNYSEDCLYLNIWTPDSVPLNNVVNNTETGIGVSPANASESLPVYVWFFGGRFGAGSASQSTFDGAGLAAKGVVVVTVNYRLGALGWLAHPELSATSGSGTSGNYGLVDQQASLHWTNENIAAFGGDASRITIGGQSAGAASVLDHLNSELADDLFEQVISESGATYPSNPLIGSLAESYRHLGEAEQQGVSYLSSLNISNITAARDAPLDLFLDSGDLNDVTFKDTVFANNSAYMEPPLFRPVLDGYVLPATYHEMLVRGNHTTAPVLTGGNLDENGATPNPGFTVKSYKAQSQYEFGSVGLADEYFKLYPAGSSNTSADTAINTFYQDQTKVSIWLWANEYLAGSARNTSGNGTYQTYTYYWTHAPPGQDEGAYHGSELNYAFNNLYATDLPWTSNDYEIADKLSSYWANFISSGNPNGKGLPHWPEASPKKAVTMELGDAWKPITVASEEKISFIRKWFSKWPVY</sequence>
<comment type="caution">
    <text evidence="5">The sequence shown here is derived from an EMBL/GenBank/DDBJ whole genome shotgun (WGS) entry which is preliminary data.</text>
</comment>
<keyword evidence="6" id="KW-1185">Reference proteome</keyword>
<keyword evidence="2 3" id="KW-0378">Hydrolase</keyword>
<comment type="similarity">
    <text evidence="1 3">Belongs to the type-B carboxylesterase/lipase family.</text>
</comment>
<dbReference type="InterPro" id="IPR050309">
    <property type="entry name" value="Type-B_Carboxylest/Lipase"/>
</dbReference>
<keyword evidence="3" id="KW-0732">Signal</keyword>
<dbReference type="OrthoDB" id="408631at2759"/>
<name>A0A9W9KIY2_9EURO</name>
<organism evidence="5 6">
    <name type="scientific">Penicillium angulare</name>
    <dbReference type="NCBI Taxonomy" id="116970"/>
    <lineage>
        <taxon>Eukaryota</taxon>
        <taxon>Fungi</taxon>
        <taxon>Dikarya</taxon>
        <taxon>Ascomycota</taxon>
        <taxon>Pezizomycotina</taxon>
        <taxon>Eurotiomycetes</taxon>
        <taxon>Eurotiomycetidae</taxon>
        <taxon>Eurotiales</taxon>
        <taxon>Aspergillaceae</taxon>
        <taxon>Penicillium</taxon>
    </lineage>
</organism>
<evidence type="ECO:0000256" key="2">
    <source>
        <dbReference type="ARBA" id="ARBA00022801"/>
    </source>
</evidence>
<dbReference type="Gene3D" id="3.40.50.1820">
    <property type="entry name" value="alpha/beta hydrolase"/>
    <property type="match status" value="1"/>
</dbReference>
<dbReference type="EMBL" id="JAPQKH010000003">
    <property type="protein sequence ID" value="KAJ5107476.1"/>
    <property type="molecule type" value="Genomic_DNA"/>
</dbReference>
<proteinExistence type="inferred from homology"/>
<reference evidence="5" key="2">
    <citation type="journal article" date="2023" name="IMA Fungus">
        <title>Comparative genomic study of the Penicillium genus elucidates a diverse pangenome and 15 lateral gene transfer events.</title>
        <authorList>
            <person name="Petersen C."/>
            <person name="Sorensen T."/>
            <person name="Nielsen M.R."/>
            <person name="Sondergaard T.E."/>
            <person name="Sorensen J.L."/>
            <person name="Fitzpatrick D.A."/>
            <person name="Frisvad J.C."/>
            <person name="Nielsen K.L."/>
        </authorList>
    </citation>
    <scope>NUCLEOTIDE SEQUENCE</scope>
    <source>
        <strain evidence="5">IBT 30069</strain>
    </source>
</reference>
<evidence type="ECO:0000256" key="3">
    <source>
        <dbReference type="RuleBase" id="RU361235"/>
    </source>
</evidence>
<dbReference type="InterPro" id="IPR029058">
    <property type="entry name" value="AB_hydrolase_fold"/>
</dbReference>
<dbReference type="InterPro" id="IPR019819">
    <property type="entry name" value="Carboxylesterase_B_CS"/>
</dbReference>
<dbReference type="EC" id="3.1.1.-" evidence="3"/>
<evidence type="ECO:0000259" key="4">
    <source>
        <dbReference type="Pfam" id="PF00135"/>
    </source>
</evidence>
<protein>
    <recommendedName>
        <fullName evidence="3">Carboxylic ester hydrolase</fullName>
        <ecNumber evidence="3">3.1.1.-</ecNumber>
    </recommendedName>
</protein>
<dbReference type="GO" id="GO:0072330">
    <property type="term" value="P:monocarboxylic acid biosynthetic process"/>
    <property type="evidence" value="ECO:0007669"/>
    <property type="project" value="UniProtKB-ARBA"/>
</dbReference>
<dbReference type="Pfam" id="PF00135">
    <property type="entry name" value="COesterase"/>
    <property type="match status" value="1"/>
</dbReference>
<dbReference type="InterPro" id="IPR002018">
    <property type="entry name" value="CarbesteraseB"/>
</dbReference>
<dbReference type="AlphaFoldDB" id="A0A9W9KIY2"/>
<feature type="domain" description="Carboxylesterase type B" evidence="4">
    <location>
        <begin position="47"/>
        <end position="556"/>
    </location>
</feature>
<evidence type="ECO:0000313" key="6">
    <source>
        <dbReference type="Proteomes" id="UP001149165"/>
    </source>
</evidence>
<feature type="signal peptide" evidence="3">
    <location>
        <begin position="1"/>
        <end position="20"/>
    </location>
</feature>
<dbReference type="GO" id="GO:0016787">
    <property type="term" value="F:hydrolase activity"/>
    <property type="evidence" value="ECO:0007669"/>
    <property type="project" value="UniProtKB-KW"/>
</dbReference>
<evidence type="ECO:0000313" key="5">
    <source>
        <dbReference type="EMBL" id="KAJ5107476.1"/>
    </source>
</evidence>
<feature type="chain" id="PRO_5041014298" description="Carboxylic ester hydrolase" evidence="3">
    <location>
        <begin position="21"/>
        <end position="581"/>
    </location>
</feature>
<dbReference type="PANTHER" id="PTHR11559">
    <property type="entry name" value="CARBOXYLESTERASE"/>
    <property type="match status" value="1"/>
</dbReference>